<dbReference type="EMBL" id="CADCTX010000310">
    <property type="protein sequence ID" value="CAA9312399.1"/>
    <property type="molecule type" value="Genomic_DNA"/>
</dbReference>
<keyword evidence="2" id="KW-0131">Cell cycle</keyword>
<gene>
    <name evidence="2" type="ORF">AVDCRST_MAG40-1052</name>
</gene>
<keyword evidence="2" id="KW-0132">Cell division</keyword>
<feature type="compositionally biased region" description="Basic residues" evidence="1">
    <location>
        <begin position="189"/>
        <end position="208"/>
    </location>
</feature>
<feature type="region of interest" description="Disordered" evidence="1">
    <location>
        <begin position="1"/>
        <end position="31"/>
    </location>
</feature>
<dbReference type="GO" id="GO:0051301">
    <property type="term" value="P:cell division"/>
    <property type="evidence" value="ECO:0007669"/>
    <property type="project" value="UniProtKB-KW"/>
</dbReference>
<feature type="region of interest" description="Disordered" evidence="1">
    <location>
        <begin position="127"/>
        <end position="229"/>
    </location>
</feature>
<feature type="compositionally biased region" description="Low complexity" evidence="1">
    <location>
        <begin position="147"/>
        <end position="161"/>
    </location>
</feature>
<dbReference type="AlphaFoldDB" id="A0A6J4KRM6"/>
<feature type="non-terminal residue" evidence="2">
    <location>
        <position position="392"/>
    </location>
</feature>
<organism evidence="2">
    <name type="scientific">uncultured Gemmatimonadaceae bacterium</name>
    <dbReference type="NCBI Taxonomy" id="246130"/>
    <lineage>
        <taxon>Bacteria</taxon>
        <taxon>Pseudomonadati</taxon>
        <taxon>Gemmatimonadota</taxon>
        <taxon>Gemmatimonadia</taxon>
        <taxon>Gemmatimonadales</taxon>
        <taxon>Gemmatimonadaceae</taxon>
        <taxon>environmental samples</taxon>
    </lineage>
</organism>
<name>A0A6J4KRM6_9BACT</name>
<feature type="region of interest" description="Disordered" evidence="1">
    <location>
        <begin position="308"/>
        <end position="346"/>
    </location>
</feature>
<feature type="compositionally biased region" description="Basic and acidic residues" evidence="1">
    <location>
        <begin position="132"/>
        <end position="146"/>
    </location>
</feature>
<reference evidence="2" key="1">
    <citation type="submission" date="2020-02" db="EMBL/GenBank/DDBJ databases">
        <authorList>
            <person name="Meier V. D."/>
        </authorList>
    </citation>
    <scope>NUCLEOTIDE SEQUENCE</scope>
    <source>
        <strain evidence="2">AVDCRST_MAG40</strain>
    </source>
</reference>
<feature type="non-terminal residue" evidence="2">
    <location>
        <position position="1"/>
    </location>
</feature>
<feature type="region of interest" description="Disordered" evidence="1">
    <location>
        <begin position="363"/>
        <end position="392"/>
    </location>
</feature>
<evidence type="ECO:0000256" key="1">
    <source>
        <dbReference type="SAM" id="MobiDB-lite"/>
    </source>
</evidence>
<sequence length="392" mass="42504">DRHRRAHGARADAVAHGRRGARPRARGGRAARLRARRALQRERHRGDQRGPLERLLPAAPALGARARRGGVRGGGQARRRAVRAVGVADDVGRARGHAPHRAPVHRVVRAARERVAPLPARPIHPAVGVRQARRDRLDGDARDQEGRAAAPPHAGAAAVPRGRGGARGARRARARPLGRDDVLPAHGRGAVRRRRARRALHRARRARHPGALEGGRAAAVRAPPHGGLPRPRERAVGGELPAHAVAHRRGLGARHRRGVRAGAAAVRLPAVRLHRLRGQQRGRGVGVRGDARARGRVRRLRLARAAHRRAGAHPLPPPLRRGAHRHHGDHRLPAHRGGGGAPAHHRAHAPLRLLRALEPRALAAHHRRARQHRQRARAGDRRGRHRPSGGGV</sequence>
<accession>A0A6J4KRM6</accession>
<evidence type="ECO:0000313" key="2">
    <source>
        <dbReference type="EMBL" id="CAA9312399.1"/>
    </source>
</evidence>
<proteinExistence type="predicted"/>
<protein>
    <submittedName>
        <fullName evidence="2">Cell division protein FtsW</fullName>
    </submittedName>
</protein>
<feature type="compositionally biased region" description="Basic residues" evidence="1">
    <location>
        <begin position="16"/>
        <end position="31"/>
    </location>
</feature>